<proteinExistence type="predicted"/>
<name>A0A3B4VJM2_SERDU</name>
<sequence length="121" mass="13856">NNKPHIHATNIRCYPPSTLWVDGHFFQHDNDPKPSSKATDAFLRKNKVKVLQWPNMSPDLNPTEQLWGILRRQVEQQSPLKHQGILQEWNAIDRTIYCELVHSTPRSVGAVLTSKGGHTKL</sequence>
<dbReference type="OMA" id="HIHATNI"/>
<organism evidence="2 3">
    <name type="scientific">Seriola dumerili</name>
    <name type="common">Greater amberjack</name>
    <name type="synonym">Caranx dumerili</name>
    <dbReference type="NCBI Taxonomy" id="41447"/>
    <lineage>
        <taxon>Eukaryota</taxon>
        <taxon>Metazoa</taxon>
        <taxon>Chordata</taxon>
        <taxon>Craniata</taxon>
        <taxon>Vertebrata</taxon>
        <taxon>Euteleostomi</taxon>
        <taxon>Actinopterygii</taxon>
        <taxon>Neopterygii</taxon>
        <taxon>Teleostei</taxon>
        <taxon>Neoteleostei</taxon>
        <taxon>Acanthomorphata</taxon>
        <taxon>Carangaria</taxon>
        <taxon>Carangiformes</taxon>
        <taxon>Carangidae</taxon>
        <taxon>Seriola</taxon>
    </lineage>
</organism>
<dbReference type="InterPro" id="IPR038717">
    <property type="entry name" value="Tc1-like_DDE_dom"/>
</dbReference>
<evidence type="ECO:0000259" key="1">
    <source>
        <dbReference type="Pfam" id="PF13358"/>
    </source>
</evidence>
<evidence type="ECO:0000313" key="3">
    <source>
        <dbReference type="Proteomes" id="UP000261420"/>
    </source>
</evidence>
<dbReference type="Proteomes" id="UP000261420">
    <property type="component" value="Unplaced"/>
</dbReference>
<keyword evidence="3" id="KW-1185">Reference proteome</keyword>
<feature type="domain" description="Tc1-like transposase DDE" evidence="1">
    <location>
        <begin position="18"/>
        <end position="82"/>
    </location>
</feature>
<dbReference type="Pfam" id="PF13358">
    <property type="entry name" value="DDE_3"/>
    <property type="match status" value="1"/>
</dbReference>
<reference evidence="2" key="1">
    <citation type="submission" date="2025-08" db="UniProtKB">
        <authorList>
            <consortium name="Ensembl"/>
        </authorList>
    </citation>
    <scope>IDENTIFICATION</scope>
</reference>
<accession>A0A3B4VJM2</accession>
<dbReference type="AlphaFoldDB" id="A0A3B4VJM2"/>
<reference evidence="2" key="2">
    <citation type="submission" date="2025-09" db="UniProtKB">
        <authorList>
            <consortium name="Ensembl"/>
        </authorList>
    </citation>
    <scope>IDENTIFICATION</scope>
</reference>
<dbReference type="GO" id="GO:0003676">
    <property type="term" value="F:nucleic acid binding"/>
    <property type="evidence" value="ECO:0007669"/>
    <property type="project" value="InterPro"/>
</dbReference>
<dbReference type="Ensembl" id="ENSSDUT00000031282.1">
    <property type="protein sequence ID" value="ENSSDUP00000030747.1"/>
    <property type="gene ID" value="ENSSDUG00000022148.1"/>
</dbReference>
<dbReference type="Gene3D" id="3.30.420.10">
    <property type="entry name" value="Ribonuclease H-like superfamily/Ribonuclease H"/>
    <property type="match status" value="1"/>
</dbReference>
<dbReference type="InterPro" id="IPR036397">
    <property type="entry name" value="RNaseH_sf"/>
</dbReference>
<dbReference type="STRING" id="41447.ENSSDUP00000030747"/>
<evidence type="ECO:0000313" key="2">
    <source>
        <dbReference type="Ensembl" id="ENSSDUP00000030747.1"/>
    </source>
</evidence>
<protein>
    <recommendedName>
        <fullName evidence="1">Tc1-like transposase DDE domain-containing protein</fullName>
    </recommendedName>
</protein>
<dbReference type="GeneTree" id="ENSGT01050000247677"/>